<evidence type="ECO:0000259" key="1">
    <source>
        <dbReference type="SMART" id="SM00858"/>
    </source>
</evidence>
<name>A0A4U1D421_9BACI</name>
<dbReference type="EMBL" id="SWBM01000002">
    <property type="protein sequence ID" value="TKC17071.1"/>
    <property type="molecule type" value="Genomic_DNA"/>
</dbReference>
<dbReference type="AlphaFoldDB" id="A0A4U1D421"/>
<feature type="domain" description="SAF" evidence="1">
    <location>
        <begin position="41"/>
        <end position="103"/>
    </location>
</feature>
<comment type="caution">
    <text evidence="2">The sequence shown here is derived from an EMBL/GenBank/DDBJ whole genome shotgun (WGS) entry which is preliminary data.</text>
</comment>
<sequence length="209" mass="22984">MIDAKRKAIIFLTISFLLAVVTAGLILVQINEAQTKLGKTVQVAAVSKSIQSYHEIGDADVTWVEMPATSAYESFITNEQELEEAISVVNLEEGELLTNSLVRKKLDIPANERVVWLNATEIVLIDQQVAEGDRVDIVIVTKNAEEQLETKRMLENIPVVQIEEQAEGAPRVKVALPIEDAESVIHYQNAAVQIRVLRVNQASAGTEGV</sequence>
<evidence type="ECO:0000313" key="2">
    <source>
        <dbReference type="EMBL" id="TKC17071.1"/>
    </source>
</evidence>
<dbReference type="Proteomes" id="UP000307756">
    <property type="component" value="Unassembled WGS sequence"/>
</dbReference>
<evidence type="ECO:0000313" key="3">
    <source>
        <dbReference type="Proteomes" id="UP000307756"/>
    </source>
</evidence>
<protein>
    <recommendedName>
        <fullName evidence="1">SAF domain-containing protein</fullName>
    </recommendedName>
</protein>
<reference evidence="2 3" key="1">
    <citation type="journal article" date="2011" name="J. Microbiol.">
        <title>Bacillus kyonggiensis sp. nov., isolated from soil of a lettuce field.</title>
        <authorList>
            <person name="Dong K."/>
            <person name="Lee S."/>
        </authorList>
    </citation>
    <scope>NUCLEOTIDE SEQUENCE [LARGE SCALE GENOMIC DNA]</scope>
    <source>
        <strain evidence="2 3">NB22</strain>
    </source>
</reference>
<proteinExistence type="predicted"/>
<keyword evidence="3" id="KW-1185">Reference proteome</keyword>
<dbReference type="OrthoDB" id="2989382at2"/>
<organism evidence="2 3">
    <name type="scientific">Robertmurraya kyonggiensis</name>
    <dbReference type="NCBI Taxonomy" id="1037680"/>
    <lineage>
        <taxon>Bacteria</taxon>
        <taxon>Bacillati</taxon>
        <taxon>Bacillota</taxon>
        <taxon>Bacilli</taxon>
        <taxon>Bacillales</taxon>
        <taxon>Bacillaceae</taxon>
        <taxon>Robertmurraya</taxon>
    </lineage>
</organism>
<dbReference type="Pfam" id="PF08666">
    <property type="entry name" value="SAF"/>
    <property type="match status" value="1"/>
</dbReference>
<gene>
    <name evidence="2" type="ORF">FA727_13525</name>
</gene>
<dbReference type="RefSeq" id="WP_136831624.1">
    <property type="nucleotide sequence ID" value="NZ_SWBM01000002.1"/>
</dbReference>
<dbReference type="CDD" id="cd11614">
    <property type="entry name" value="SAF_CpaB_FlgA_like"/>
    <property type="match status" value="1"/>
</dbReference>
<dbReference type="SMART" id="SM00858">
    <property type="entry name" value="SAF"/>
    <property type="match status" value="1"/>
</dbReference>
<accession>A0A4U1D421</accession>
<dbReference type="InterPro" id="IPR013974">
    <property type="entry name" value="SAF"/>
</dbReference>